<accession>A0A852VTY8</accession>
<dbReference type="EMBL" id="JACCCZ010000001">
    <property type="protein sequence ID" value="NYG00353.1"/>
    <property type="molecule type" value="Genomic_DNA"/>
</dbReference>
<name>A0A852VTY8_PSEA5</name>
<reference evidence="1 2" key="1">
    <citation type="submission" date="2020-07" db="EMBL/GenBank/DDBJ databases">
        <title>Sequencing the genomes of 1000 actinobacteria strains.</title>
        <authorList>
            <person name="Klenk H.-P."/>
        </authorList>
    </citation>
    <scope>NUCLEOTIDE SEQUENCE [LARGE SCALE GENOMIC DNA]</scope>
    <source>
        <strain evidence="1 2">DSM 44749</strain>
    </source>
</reference>
<evidence type="ECO:0000313" key="2">
    <source>
        <dbReference type="Proteomes" id="UP000549695"/>
    </source>
</evidence>
<dbReference type="GeneID" id="98050459"/>
<keyword evidence="2" id="KW-1185">Reference proteome</keyword>
<dbReference type="Proteomes" id="UP000549695">
    <property type="component" value="Unassembled WGS sequence"/>
</dbReference>
<protein>
    <submittedName>
        <fullName evidence="1">Uncharacterized protein</fullName>
    </submittedName>
</protein>
<dbReference type="AlphaFoldDB" id="A0A852VTY8"/>
<comment type="caution">
    <text evidence="1">The sequence shown here is derived from an EMBL/GenBank/DDBJ whole genome shotgun (WGS) entry which is preliminary data.</text>
</comment>
<gene>
    <name evidence="1" type="ORF">HDA37_000638</name>
</gene>
<evidence type="ECO:0000313" key="1">
    <source>
        <dbReference type="EMBL" id="NYG00353.1"/>
    </source>
</evidence>
<dbReference type="RefSeq" id="WP_179760190.1">
    <property type="nucleotide sequence ID" value="NZ_BAAAJZ010000005.1"/>
</dbReference>
<organism evidence="1 2">
    <name type="scientific">Pseudonocardia alni</name>
    <name type="common">Amycolata alni</name>
    <dbReference type="NCBI Taxonomy" id="33907"/>
    <lineage>
        <taxon>Bacteria</taxon>
        <taxon>Bacillati</taxon>
        <taxon>Actinomycetota</taxon>
        <taxon>Actinomycetes</taxon>
        <taxon>Pseudonocardiales</taxon>
        <taxon>Pseudonocardiaceae</taxon>
        <taxon>Pseudonocardia</taxon>
    </lineage>
</organism>
<proteinExistence type="predicted"/>
<sequence>MTDVPAAPQTDAPPSATDIAERAQQWKVLFLSQQLSLMAMMLPGLPVLTAALDMAGTPRDGDFPMDLMHGTDEPGPERERYSFSAREVATVASKIRGPILNDLMAMPMLAAAVRVHDMIRLSGLDDPDVPLLQFARHYRNATAHGDRWHFTGDQPKRPARCRDLTLTADLHGQRASFHTISPRLHVEFLDDIANHFVPGLVPEPPRS</sequence>